<evidence type="ECO:0000259" key="1">
    <source>
        <dbReference type="Pfam" id="PF14560"/>
    </source>
</evidence>
<evidence type="ECO:0000313" key="2">
    <source>
        <dbReference type="EMBL" id="AEX62420.1"/>
    </source>
</evidence>
<name>H2EDE7_9VIRU</name>
<dbReference type="CDD" id="cd17039">
    <property type="entry name" value="Ubl_ubiquitin_like"/>
    <property type="match status" value="1"/>
</dbReference>
<dbReference type="EMBL" id="JN885995">
    <property type="protein sequence ID" value="AEX62420.1"/>
    <property type="molecule type" value="Genomic_DNA"/>
</dbReference>
<reference evidence="2" key="1">
    <citation type="submission" date="2011-10" db="EMBL/GenBank/DDBJ databases">
        <title>Provirophages and transpovirons: unique mobilome of giant viruses.</title>
        <authorList>
            <person name="Desnues C."/>
            <person name="LaScola B."/>
            <person name="Yutin N."/>
            <person name="Fournous G."/>
            <person name="Koonin E."/>
            <person name="Raoult D."/>
        </authorList>
    </citation>
    <scope>NUCLEOTIDE SEQUENCE</scope>
    <source>
        <strain evidence="2">Mv13-mv</strain>
    </source>
</reference>
<proteinExistence type="predicted"/>
<dbReference type="InterPro" id="IPR000626">
    <property type="entry name" value="Ubiquitin-like_dom"/>
</dbReference>
<dbReference type="Pfam" id="PF14560">
    <property type="entry name" value="Ubiquitin_2"/>
    <property type="match status" value="1"/>
</dbReference>
<protein>
    <recommendedName>
        <fullName evidence="1">Ubiquitin-like domain-containing protein</fullName>
    </recommendedName>
</protein>
<sequence length="93" mass="10749">MKEDIMEIFIFHKSKFHSLDVCPDIKISDLKEKISKITSLIPNDQKIGIISDHNYTNGKQRFFILSQNDEDTIKSIGLASGDRVYVMDKKLFN</sequence>
<gene>
    <name evidence="2" type="ORF">mv_L215</name>
</gene>
<dbReference type="Gene3D" id="3.10.20.90">
    <property type="entry name" value="Phosphatidylinositol 3-kinase Catalytic Subunit, Chain A, domain 1"/>
    <property type="match status" value="1"/>
</dbReference>
<dbReference type="InterPro" id="IPR029071">
    <property type="entry name" value="Ubiquitin-like_domsf"/>
</dbReference>
<dbReference type="SUPFAM" id="SSF54236">
    <property type="entry name" value="Ubiquitin-like"/>
    <property type="match status" value="1"/>
</dbReference>
<organism evidence="2">
    <name type="scientific">Moumouvirus sp. 'Monve'</name>
    <dbReference type="NCBI Taxonomy" id="1128131"/>
    <lineage>
        <taxon>Viruses</taxon>
        <taxon>Varidnaviria</taxon>
        <taxon>Bamfordvirae</taxon>
        <taxon>Nucleocytoviricota</taxon>
        <taxon>Megaviricetes</taxon>
        <taxon>Imitervirales</taxon>
        <taxon>Mimiviridae</taxon>
        <taxon>Megamimivirinae</taxon>
        <taxon>Moumouvirus</taxon>
    </lineage>
</organism>
<accession>H2EDE7</accession>
<feature type="domain" description="Ubiquitin-like" evidence="1">
    <location>
        <begin position="19"/>
        <end position="90"/>
    </location>
</feature>